<evidence type="ECO:0000256" key="3">
    <source>
        <dbReference type="ARBA" id="ARBA00020422"/>
    </source>
</evidence>
<dbReference type="eggNOG" id="COG1925">
    <property type="taxonomic scope" value="Bacteria"/>
</dbReference>
<dbReference type="Pfam" id="PF00381">
    <property type="entry name" value="PTS-HPr"/>
    <property type="match status" value="1"/>
</dbReference>
<dbReference type="InterPro" id="IPR050399">
    <property type="entry name" value="HPr"/>
</dbReference>
<keyword evidence="4" id="KW-0963">Cytoplasm</keyword>
<protein>
    <recommendedName>
        <fullName evidence="3">Phosphocarrier protein HPr</fullName>
    </recommendedName>
</protein>
<dbReference type="SUPFAM" id="SSF55594">
    <property type="entry name" value="HPr-like"/>
    <property type="match status" value="1"/>
</dbReference>
<proteinExistence type="predicted"/>
<name>C0VYE7_9ACTO</name>
<dbReference type="PANTHER" id="PTHR33705">
    <property type="entry name" value="PHOSPHOCARRIER PROTEIN HPR"/>
    <property type="match status" value="1"/>
</dbReference>
<accession>C0VYE7</accession>
<dbReference type="NCBIfam" id="TIGR01003">
    <property type="entry name" value="PTS_HPr_family"/>
    <property type="match status" value="1"/>
</dbReference>
<dbReference type="CDD" id="cd00367">
    <property type="entry name" value="PTS-HPr_like"/>
    <property type="match status" value="1"/>
</dbReference>
<dbReference type="GO" id="GO:0009401">
    <property type="term" value="P:phosphoenolpyruvate-dependent sugar phosphotransferase system"/>
    <property type="evidence" value="ECO:0007669"/>
    <property type="project" value="UniProtKB-KW"/>
</dbReference>
<dbReference type="PROSITE" id="PS00369">
    <property type="entry name" value="PTS_HPR_HIS"/>
    <property type="match status" value="1"/>
</dbReference>
<dbReference type="STRING" id="525245.HMPREF0044_0187"/>
<dbReference type="PRINTS" id="PR00107">
    <property type="entry name" value="PHOSPHOCPHPR"/>
</dbReference>
<dbReference type="InterPro" id="IPR035895">
    <property type="entry name" value="HPr-like_sf"/>
</dbReference>
<dbReference type="GO" id="GO:0005737">
    <property type="term" value="C:cytoplasm"/>
    <property type="evidence" value="ECO:0007669"/>
    <property type="project" value="UniProtKB-SubCell"/>
</dbReference>
<evidence type="ECO:0000256" key="5">
    <source>
        <dbReference type="ARBA" id="ARBA00022683"/>
    </source>
</evidence>
<comment type="caution">
    <text evidence="7">The sequence shown here is derived from an EMBL/GenBank/DDBJ whole genome shotgun (WGS) entry which is preliminary data.</text>
</comment>
<keyword evidence="5" id="KW-0598">Phosphotransferase system</keyword>
<sequence>MASLEATVKALEGLHARPAAMFARACNQSGKEVLVSKDGSEPVNGASTLQLMTLGAMQGDVVTLSCEGEGAEELLAELKAQLESE</sequence>
<feature type="domain" description="HPr" evidence="6">
    <location>
        <begin position="1"/>
        <end position="85"/>
    </location>
</feature>
<comment type="subcellular location">
    <subcellularLocation>
        <location evidence="2">Cytoplasm</location>
    </subcellularLocation>
</comment>
<dbReference type="Proteomes" id="UP000010301">
    <property type="component" value="Unassembled WGS sequence"/>
</dbReference>
<dbReference type="Gene3D" id="3.30.1340.10">
    <property type="entry name" value="HPr-like"/>
    <property type="match status" value="1"/>
</dbReference>
<dbReference type="InterPro" id="IPR000032">
    <property type="entry name" value="HPr-like"/>
</dbReference>
<evidence type="ECO:0000313" key="8">
    <source>
        <dbReference type="Proteomes" id="UP000010301"/>
    </source>
</evidence>
<evidence type="ECO:0000256" key="2">
    <source>
        <dbReference type="ARBA" id="ARBA00004496"/>
    </source>
</evidence>
<dbReference type="OrthoDB" id="9809047at2"/>
<evidence type="ECO:0000256" key="1">
    <source>
        <dbReference type="ARBA" id="ARBA00003681"/>
    </source>
</evidence>
<evidence type="ECO:0000259" key="6">
    <source>
        <dbReference type="PROSITE" id="PS51350"/>
    </source>
</evidence>
<keyword evidence="8" id="KW-1185">Reference proteome</keyword>
<gene>
    <name evidence="7" type="ORF">HMPREF0044_0187</name>
</gene>
<dbReference type="RefSeq" id="WP_006547184.1">
    <property type="nucleotide sequence ID" value="NZ_DS999545.1"/>
</dbReference>
<dbReference type="AlphaFoldDB" id="C0VYE7"/>
<dbReference type="PANTHER" id="PTHR33705:SF2">
    <property type="entry name" value="PHOSPHOCARRIER PROTEIN NPR"/>
    <property type="match status" value="1"/>
</dbReference>
<dbReference type="HOGENOM" id="CLU_136230_2_2_11"/>
<dbReference type="EMBL" id="ACFG01000004">
    <property type="protein sequence ID" value="EEH64450.1"/>
    <property type="molecule type" value="Genomic_DNA"/>
</dbReference>
<reference evidence="7 8" key="1">
    <citation type="submission" date="2009-01" db="EMBL/GenBank/DDBJ databases">
        <authorList>
            <person name="Qin X."/>
            <person name="Bachman B."/>
            <person name="Battles P."/>
            <person name="Bell A."/>
            <person name="Bess C."/>
            <person name="Bickham C."/>
            <person name="Chaboub L."/>
            <person name="Chen D."/>
            <person name="Coyle M."/>
            <person name="Deiros D.R."/>
            <person name="Dinh H."/>
            <person name="Forbes L."/>
            <person name="Fowler G."/>
            <person name="Francisco L."/>
            <person name="Fu Q."/>
            <person name="Gubbala S."/>
            <person name="Hale W."/>
            <person name="Han Y."/>
            <person name="Hemphill L."/>
            <person name="Highlander S.K."/>
            <person name="Hirani K."/>
            <person name="Hogues M."/>
            <person name="Jackson L."/>
            <person name="Jakkamsetti A."/>
            <person name="Javaid M."/>
            <person name="Jiang H."/>
            <person name="Korchina V."/>
            <person name="Kovar C."/>
            <person name="Lara F."/>
            <person name="Lee S."/>
            <person name="Mata R."/>
            <person name="Mathew T."/>
            <person name="Moen C."/>
            <person name="Morales K."/>
            <person name="Munidasa M."/>
            <person name="Nazareth L."/>
            <person name="Ngo R."/>
            <person name="Nguyen L."/>
            <person name="Okwuonu G."/>
            <person name="Ongeri F."/>
            <person name="Patil S."/>
            <person name="Petrosino J."/>
            <person name="Pham C."/>
            <person name="Pham P."/>
            <person name="Pu L.-L."/>
            <person name="Puazo M."/>
            <person name="Raj R."/>
            <person name="Reid J."/>
            <person name="Rouhana J."/>
            <person name="Saada N."/>
            <person name="Shang Y."/>
            <person name="Simmons D."/>
            <person name="Thornton R."/>
            <person name="Warren J."/>
            <person name="Weissenberger G."/>
            <person name="Zhang J."/>
            <person name="Zhang L."/>
            <person name="Zhou C."/>
            <person name="Zhu D."/>
            <person name="Muzny D."/>
            <person name="Worley K."/>
            <person name="Gibbs R."/>
        </authorList>
    </citation>
    <scope>NUCLEOTIDE SEQUENCE [LARGE SCALE GENOMIC DNA]</scope>
    <source>
        <strain evidence="7 8">DSM 15436</strain>
    </source>
</reference>
<dbReference type="InterPro" id="IPR001020">
    <property type="entry name" value="PTS_HPr_His_P_site"/>
</dbReference>
<evidence type="ECO:0000313" key="7">
    <source>
        <dbReference type="EMBL" id="EEH64450.1"/>
    </source>
</evidence>
<evidence type="ECO:0000256" key="4">
    <source>
        <dbReference type="ARBA" id="ARBA00022490"/>
    </source>
</evidence>
<dbReference type="PROSITE" id="PS51350">
    <property type="entry name" value="PTS_HPR_DOM"/>
    <property type="match status" value="1"/>
</dbReference>
<organism evidence="7 8">
    <name type="scientific">Gleimia coleocanis DSM 15436</name>
    <dbReference type="NCBI Taxonomy" id="525245"/>
    <lineage>
        <taxon>Bacteria</taxon>
        <taxon>Bacillati</taxon>
        <taxon>Actinomycetota</taxon>
        <taxon>Actinomycetes</taxon>
        <taxon>Actinomycetales</taxon>
        <taxon>Actinomycetaceae</taxon>
        <taxon>Gleimia</taxon>
    </lineage>
</organism>
<comment type="function">
    <text evidence="1">General (non sugar-specific) component of the phosphoenolpyruvate-dependent sugar phosphotransferase system (sugar PTS). This major carbohydrate active-transport system catalyzes the phosphorylation of incoming sugar substrates concomitantly with their translocation across the cell membrane. The phosphoryl group from phosphoenolpyruvate (PEP) is transferred to the phosphoryl carrier protein HPr by enzyme I. Phospho-HPr then transfers it to the PTS EIIA domain.</text>
</comment>